<dbReference type="InterPro" id="IPR012910">
    <property type="entry name" value="Plug_dom"/>
</dbReference>
<keyword evidence="17" id="KW-1185">Reference proteome</keyword>
<evidence type="ECO:0000256" key="11">
    <source>
        <dbReference type="PROSITE-ProRule" id="PRU01360"/>
    </source>
</evidence>
<evidence type="ECO:0000313" key="16">
    <source>
        <dbReference type="EMBL" id="MDE8651528.1"/>
    </source>
</evidence>
<comment type="similarity">
    <text evidence="11 12">Belongs to the TonB-dependent receptor family.</text>
</comment>
<gene>
    <name evidence="16" type="ORF">PYV00_07325</name>
</gene>
<feature type="domain" description="TonB-dependent receptor-like beta-barrel" evidence="14">
    <location>
        <begin position="288"/>
        <end position="730"/>
    </location>
</feature>
<protein>
    <submittedName>
        <fullName evidence="16">TonB-dependent receptor</fullName>
    </submittedName>
</protein>
<dbReference type="PANTHER" id="PTHR32552">
    <property type="entry name" value="FERRICHROME IRON RECEPTOR-RELATED"/>
    <property type="match status" value="1"/>
</dbReference>
<evidence type="ECO:0000256" key="4">
    <source>
        <dbReference type="ARBA" id="ARBA00022496"/>
    </source>
</evidence>
<evidence type="ECO:0000256" key="13">
    <source>
        <dbReference type="SAM" id="SignalP"/>
    </source>
</evidence>
<comment type="subcellular location">
    <subcellularLocation>
        <location evidence="1 11">Cell outer membrane</location>
        <topology evidence="1 11">Multi-pass membrane protein</topology>
    </subcellularLocation>
</comment>
<feature type="chain" id="PRO_5045132795" evidence="13">
    <location>
        <begin position="21"/>
        <end position="764"/>
    </location>
</feature>
<evidence type="ECO:0000313" key="17">
    <source>
        <dbReference type="Proteomes" id="UP001216253"/>
    </source>
</evidence>
<dbReference type="SUPFAM" id="SSF56935">
    <property type="entry name" value="Porins"/>
    <property type="match status" value="1"/>
</dbReference>
<dbReference type="PROSITE" id="PS52016">
    <property type="entry name" value="TONB_DEPENDENT_REC_3"/>
    <property type="match status" value="1"/>
</dbReference>
<accession>A0ABT5WNA7</accession>
<evidence type="ECO:0000256" key="1">
    <source>
        <dbReference type="ARBA" id="ARBA00004571"/>
    </source>
</evidence>
<dbReference type="InterPro" id="IPR000531">
    <property type="entry name" value="Beta-barrel_TonB"/>
</dbReference>
<dbReference type="InterPro" id="IPR036942">
    <property type="entry name" value="Beta-barrel_TonB_sf"/>
</dbReference>
<reference evidence="16 17" key="1">
    <citation type="submission" date="2023-03" db="EMBL/GenBank/DDBJ databases">
        <title>NovoSphingobium album sp. nov. isolated from polycyclic aromatic hydrocarbons- and heavy-metal polluted soil.</title>
        <authorList>
            <person name="Liu Z."/>
            <person name="Wang K."/>
        </authorList>
    </citation>
    <scope>NUCLEOTIDE SEQUENCE [LARGE SCALE GENOMIC DNA]</scope>
    <source>
        <strain evidence="16 17">H3SJ31-1</strain>
    </source>
</reference>
<keyword evidence="2 11" id="KW-0813">Transport</keyword>
<keyword evidence="7" id="KW-0406">Ion transport</keyword>
<dbReference type="Pfam" id="PF07715">
    <property type="entry name" value="Plug"/>
    <property type="match status" value="1"/>
</dbReference>
<keyword evidence="8 12" id="KW-0798">TonB box</keyword>
<evidence type="ECO:0000256" key="2">
    <source>
        <dbReference type="ARBA" id="ARBA00022448"/>
    </source>
</evidence>
<dbReference type="RefSeq" id="WP_275227625.1">
    <property type="nucleotide sequence ID" value="NZ_JARESE010000019.1"/>
</dbReference>
<dbReference type="InterPro" id="IPR039426">
    <property type="entry name" value="TonB-dep_rcpt-like"/>
</dbReference>
<keyword evidence="10 11" id="KW-0998">Cell outer membrane</keyword>
<organism evidence="16 17">
    <name type="scientific">Novosphingobium album</name>
    <name type="common">ex Liu et al. 2023</name>
    <dbReference type="NCBI Taxonomy" id="3031130"/>
    <lineage>
        <taxon>Bacteria</taxon>
        <taxon>Pseudomonadati</taxon>
        <taxon>Pseudomonadota</taxon>
        <taxon>Alphaproteobacteria</taxon>
        <taxon>Sphingomonadales</taxon>
        <taxon>Sphingomonadaceae</taxon>
        <taxon>Novosphingobium</taxon>
    </lineage>
</organism>
<feature type="domain" description="TonB-dependent receptor plug" evidence="15">
    <location>
        <begin position="44"/>
        <end position="154"/>
    </location>
</feature>
<evidence type="ECO:0000256" key="6">
    <source>
        <dbReference type="ARBA" id="ARBA00023004"/>
    </source>
</evidence>
<comment type="caution">
    <text evidence="16">The sequence shown here is derived from an EMBL/GenBank/DDBJ whole genome shotgun (WGS) entry which is preliminary data.</text>
</comment>
<evidence type="ECO:0000256" key="3">
    <source>
        <dbReference type="ARBA" id="ARBA00022452"/>
    </source>
</evidence>
<evidence type="ECO:0000256" key="10">
    <source>
        <dbReference type="ARBA" id="ARBA00023237"/>
    </source>
</evidence>
<dbReference type="PANTHER" id="PTHR32552:SF81">
    <property type="entry name" value="TONB-DEPENDENT OUTER MEMBRANE RECEPTOR"/>
    <property type="match status" value="1"/>
</dbReference>
<evidence type="ECO:0000259" key="14">
    <source>
        <dbReference type="Pfam" id="PF00593"/>
    </source>
</evidence>
<keyword evidence="5 11" id="KW-0812">Transmembrane</keyword>
<evidence type="ECO:0000256" key="7">
    <source>
        <dbReference type="ARBA" id="ARBA00023065"/>
    </source>
</evidence>
<name>A0ABT5WNA7_9SPHN</name>
<dbReference type="Gene3D" id="2.40.170.20">
    <property type="entry name" value="TonB-dependent receptor, beta-barrel domain"/>
    <property type="match status" value="1"/>
</dbReference>
<evidence type="ECO:0000256" key="8">
    <source>
        <dbReference type="ARBA" id="ARBA00023077"/>
    </source>
</evidence>
<evidence type="ECO:0000256" key="9">
    <source>
        <dbReference type="ARBA" id="ARBA00023136"/>
    </source>
</evidence>
<dbReference type="Proteomes" id="UP001216253">
    <property type="component" value="Unassembled WGS sequence"/>
</dbReference>
<keyword evidence="16" id="KW-0675">Receptor</keyword>
<evidence type="ECO:0000259" key="15">
    <source>
        <dbReference type="Pfam" id="PF07715"/>
    </source>
</evidence>
<sequence length="764" mass="82158">MSVCATVLAMTMAFPAIAQAQAAPAPQGDDSAIVVTATRRATTLQDTPIAVSVTSGETLAKYNITSFQDLSSLEPTLVVNNQGVAGNQYIIRGILSDIGSTTGFYIDEAPMVGGQAVQANGDGKPGMRLHDIERIEVLEGPQGTLFGSGSMAGTLRIITSKPKLDAIAGGFSASLAGVKSGSAAYDGDAYFNLPLAPTVAVRAVAWGEFGGGYVDHTISNIAGTQSHTNHNVDDKNVWGGRVSMLFQPNEAFSFMLQASHQQIAVDDYQAWLLGEGAYNMTLPTVAPYRDNYELYSATATYDTGIGTLTAIGSYGDQYVFHPEDTTAISQGLARRFNLLPDKTIITSFQDFKNYTGELRFASKLDGPLQFVAGAFYEHDKTDAMTTAVRADEATGIAPCYTIDTCAPLGLRGAGFSVPGLVPASNVKNTSLFKETVNQWAVYGQVDYKILDKLTLTAGIRYFKAKLHDYGLSVQSIAPDWATGKISTPAVTRDNRTTQDSPSYNFSLLYEATNDLSVYARAASGFRIGGTNNAASLASQVGVIVPEAYGSDKLWDYELGAKLYLAQRRVFLDGSIYQMNWTGQQLSATDPSGAFAYVLNAGKTRIRGAELKVTYNSPIGLTMSGGITYTDAVLREDLDAAVVKAGTIGLKGDRLPRVPRWTFAGQIEYEHALSDTRSFYAQSNFSYRGASEYTFNDLNTYNETLPSYFLLGLRAGFRAGPFDASVFVNNLTDKIAIVGMENGSHGDKVYTVPPRTIGARFQARF</sequence>
<evidence type="ECO:0000256" key="5">
    <source>
        <dbReference type="ARBA" id="ARBA00022692"/>
    </source>
</evidence>
<keyword evidence="3 11" id="KW-1134">Transmembrane beta strand</keyword>
<dbReference type="EMBL" id="JARESE010000019">
    <property type="protein sequence ID" value="MDE8651528.1"/>
    <property type="molecule type" value="Genomic_DNA"/>
</dbReference>
<feature type="signal peptide" evidence="13">
    <location>
        <begin position="1"/>
        <end position="20"/>
    </location>
</feature>
<keyword evidence="13" id="KW-0732">Signal</keyword>
<keyword evidence="6" id="KW-0408">Iron</keyword>
<evidence type="ECO:0000256" key="12">
    <source>
        <dbReference type="RuleBase" id="RU003357"/>
    </source>
</evidence>
<keyword evidence="9 11" id="KW-0472">Membrane</keyword>
<keyword evidence="4" id="KW-0410">Iron transport</keyword>
<dbReference type="Pfam" id="PF00593">
    <property type="entry name" value="TonB_dep_Rec_b-barrel"/>
    <property type="match status" value="1"/>
</dbReference>
<proteinExistence type="inferred from homology"/>